<dbReference type="PANTHER" id="PTHR14239">
    <property type="entry name" value="DUDULIN-RELATED"/>
    <property type="match status" value="1"/>
</dbReference>
<dbReference type="InterPro" id="IPR028939">
    <property type="entry name" value="P5C_Rdtase_cat_N"/>
</dbReference>
<reference evidence="3" key="1">
    <citation type="submission" date="2020-04" db="EMBL/GenBank/DDBJ databases">
        <authorList>
            <person name="Zhang T."/>
        </authorList>
    </citation>
    <scope>NUCLEOTIDE SEQUENCE</scope>
    <source>
        <strain evidence="3">HKST-UBA02</strain>
    </source>
</reference>
<evidence type="ECO:0000313" key="3">
    <source>
        <dbReference type="EMBL" id="MCA9758860.1"/>
    </source>
</evidence>
<dbReference type="InterPro" id="IPR036291">
    <property type="entry name" value="NAD(P)-bd_dom_sf"/>
</dbReference>
<name>A0A956NGB1_UNCEI</name>
<accession>A0A956NGB1</accession>
<dbReference type="InterPro" id="IPR051267">
    <property type="entry name" value="STEAP_metalloreductase"/>
</dbReference>
<dbReference type="Gene3D" id="3.40.50.720">
    <property type="entry name" value="NAD(P)-binding Rossmann-like Domain"/>
    <property type="match status" value="1"/>
</dbReference>
<evidence type="ECO:0000313" key="4">
    <source>
        <dbReference type="Proteomes" id="UP000739538"/>
    </source>
</evidence>
<sequence>MKVAVLGSGVVAQTLGAGFLAHGHEVALGTRDPKKLESWNTEHSAARVLGFEEAAAFGDLIVLAVKGTAALDAVKLAGTAALAEKTVIDATNPIADAPPVNGVLQFFTGPNDSLMETLQKHVPSARFVKAFNSVGSALMVNPSLPGGKPSMFICGNDSDAKAQVSEVLAQFGWETEDMGAVEAARAIEPLCMLWCIPGFRSNDWAHAFKLLR</sequence>
<evidence type="ECO:0000256" key="1">
    <source>
        <dbReference type="ARBA" id="ARBA00023002"/>
    </source>
</evidence>
<dbReference type="Proteomes" id="UP000739538">
    <property type="component" value="Unassembled WGS sequence"/>
</dbReference>
<dbReference type="AlphaFoldDB" id="A0A956NGB1"/>
<protein>
    <submittedName>
        <fullName evidence="3">NAD(P)-binding domain-containing protein</fullName>
    </submittedName>
</protein>
<organism evidence="3 4">
    <name type="scientific">Eiseniibacteriota bacterium</name>
    <dbReference type="NCBI Taxonomy" id="2212470"/>
    <lineage>
        <taxon>Bacteria</taxon>
        <taxon>Candidatus Eiseniibacteriota</taxon>
    </lineage>
</organism>
<dbReference type="EMBL" id="JAGQHS010000222">
    <property type="protein sequence ID" value="MCA9758860.1"/>
    <property type="molecule type" value="Genomic_DNA"/>
</dbReference>
<keyword evidence="1" id="KW-0560">Oxidoreductase</keyword>
<comment type="caution">
    <text evidence="3">The sequence shown here is derived from an EMBL/GenBank/DDBJ whole genome shotgun (WGS) entry which is preliminary data.</text>
</comment>
<evidence type="ECO:0000259" key="2">
    <source>
        <dbReference type="Pfam" id="PF03807"/>
    </source>
</evidence>
<dbReference type="GO" id="GO:0016491">
    <property type="term" value="F:oxidoreductase activity"/>
    <property type="evidence" value="ECO:0007669"/>
    <property type="project" value="UniProtKB-KW"/>
</dbReference>
<feature type="domain" description="Pyrroline-5-carboxylate reductase catalytic N-terminal" evidence="2">
    <location>
        <begin position="2"/>
        <end position="93"/>
    </location>
</feature>
<dbReference type="SUPFAM" id="SSF51735">
    <property type="entry name" value="NAD(P)-binding Rossmann-fold domains"/>
    <property type="match status" value="1"/>
</dbReference>
<proteinExistence type="predicted"/>
<gene>
    <name evidence="3" type="ORF">KDA27_23905</name>
</gene>
<reference evidence="3" key="2">
    <citation type="journal article" date="2021" name="Microbiome">
        <title>Successional dynamics and alternative stable states in a saline activated sludge microbial community over 9 years.</title>
        <authorList>
            <person name="Wang Y."/>
            <person name="Ye J."/>
            <person name="Ju F."/>
            <person name="Liu L."/>
            <person name="Boyd J.A."/>
            <person name="Deng Y."/>
            <person name="Parks D.H."/>
            <person name="Jiang X."/>
            <person name="Yin X."/>
            <person name="Woodcroft B.J."/>
            <person name="Tyson G.W."/>
            <person name="Hugenholtz P."/>
            <person name="Polz M.F."/>
            <person name="Zhang T."/>
        </authorList>
    </citation>
    <scope>NUCLEOTIDE SEQUENCE</scope>
    <source>
        <strain evidence="3">HKST-UBA02</strain>
    </source>
</reference>
<dbReference type="Pfam" id="PF03807">
    <property type="entry name" value="F420_oxidored"/>
    <property type="match status" value="1"/>
</dbReference>